<dbReference type="SUPFAM" id="SSF53901">
    <property type="entry name" value="Thiolase-like"/>
    <property type="match status" value="1"/>
</dbReference>
<proteinExistence type="predicted"/>
<comment type="caution">
    <text evidence="2">The sequence shown here is derived from an EMBL/GenBank/DDBJ whole genome shotgun (WGS) entry which is preliminary data.</text>
</comment>
<evidence type="ECO:0000256" key="1">
    <source>
        <dbReference type="SAM" id="MobiDB-lite"/>
    </source>
</evidence>
<dbReference type="RefSeq" id="WP_396945344.1">
    <property type="nucleotide sequence ID" value="NZ_JBIRXV010000001.1"/>
</dbReference>
<dbReference type="EMBL" id="JBIRXV010000001">
    <property type="protein sequence ID" value="MFI2320078.1"/>
    <property type="molecule type" value="Genomic_DNA"/>
</dbReference>
<evidence type="ECO:0000313" key="3">
    <source>
        <dbReference type="Proteomes" id="UP001611450"/>
    </source>
</evidence>
<name>A0ABW7WEJ9_9NOCA</name>
<dbReference type="Gene3D" id="3.40.47.10">
    <property type="match status" value="1"/>
</dbReference>
<feature type="region of interest" description="Disordered" evidence="1">
    <location>
        <begin position="105"/>
        <end position="134"/>
    </location>
</feature>
<keyword evidence="3" id="KW-1185">Reference proteome</keyword>
<dbReference type="InterPro" id="IPR016039">
    <property type="entry name" value="Thiolase-like"/>
</dbReference>
<sequence length="152" mass="16415">MFFRKTMIGSRRFAVDPRDPRIHAPGGEPATIQERMRLFYRHAVPVAVDVARRALDGTDPAHLGLLIFATSTGVIAPGVDVAVVETSDCLGRSLAWSSTSWAARRPGPSRSRRAWRSPSRQESRSRDCASTSCGDDHAVSPPVGGILCCAVT</sequence>
<gene>
    <name evidence="2" type="ORF">ACH47G_06270</name>
</gene>
<dbReference type="Proteomes" id="UP001611450">
    <property type="component" value="Unassembled WGS sequence"/>
</dbReference>
<accession>A0ABW7WEJ9</accession>
<protein>
    <recommendedName>
        <fullName evidence="4">Chalcone/stilbene synthase N-terminal domain-containing protein</fullName>
    </recommendedName>
</protein>
<reference evidence="2 3" key="1">
    <citation type="submission" date="2024-10" db="EMBL/GenBank/DDBJ databases">
        <title>The Natural Products Discovery Center: Release of the First 8490 Sequenced Strains for Exploring Actinobacteria Biosynthetic Diversity.</title>
        <authorList>
            <person name="Kalkreuter E."/>
            <person name="Kautsar S.A."/>
            <person name="Yang D."/>
            <person name="Bader C.D."/>
            <person name="Teijaro C.N."/>
            <person name="Fluegel L."/>
            <person name="Davis C.M."/>
            <person name="Simpson J.R."/>
            <person name="Lauterbach L."/>
            <person name="Steele A.D."/>
            <person name="Gui C."/>
            <person name="Meng S."/>
            <person name="Li G."/>
            <person name="Viehrig K."/>
            <person name="Ye F."/>
            <person name="Su P."/>
            <person name="Kiefer A.F."/>
            <person name="Nichols A."/>
            <person name="Cepeda A.J."/>
            <person name="Yan W."/>
            <person name="Fan B."/>
            <person name="Jiang Y."/>
            <person name="Adhikari A."/>
            <person name="Zheng C.-J."/>
            <person name="Schuster L."/>
            <person name="Cowan T.M."/>
            <person name="Smanski M.J."/>
            <person name="Chevrette M.G."/>
            <person name="De Carvalho L.P.S."/>
            <person name="Shen B."/>
        </authorList>
    </citation>
    <scope>NUCLEOTIDE SEQUENCE [LARGE SCALE GENOMIC DNA]</scope>
    <source>
        <strain evidence="2 3">NPDC019626</strain>
    </source>
</reference>
<organism evidence="2 3">
    <name type="scientific">Nocardia beijingensis</name>
    <dbReference type="NCBI Taxonomy" id="95162"/>
    <lineage>
        <taxon>Bacteria</taxon>
        <taxon>Bacillati</taxon>
        <taxon>Actinomycetota</taxon>
        <taxon>Actinomycetes</taxon>
        <taxon>Mycobacteriales</taxon>
        <taxon>Nocardiaceae</taxon>
        <taxon>Nocardia</taxon>
    </lineage>
</organism>
<evidence type="ECO:0008006" key="4">
    <source>
        <dbReference type="Google" id="ProtNLM"/>
    </source>
</evidence>
<evidence type="ECO:0000313" key="2">
    <source>
        <dbReference type="EMBL" id="MFI2320078.1"/>
    </source>
</evidence>